<dbReference type="EMBL" id="DQWS01000026">
    <property type="protein sequence ID" value="HDD52560.1"/>
    <property type="molecule type" value="Genomic_DNA"/>
</dbReference>
<dbReference type="Proteomes" id="UP000885690">
    <property type="component" value="Unassembled WGS sequence"/>
</dbReference>
<dbReference type="Gene3D" id="1.10.10.10">
    <property type="entry name" value="Winged helix-like DNA-binding domain superfamily/Winged helix DNA-binding domain"/>
    <property type="match status" value="1"/>
</dbReference>
<dbReference type="PROSITE" id="PS51197">
    <property type="entry name" value="HTH_RRF2_2"/>
    <property type="match status" value="1"/>
</dbReference>
<accession>A0A7C0YCX4</accession>
<comment type="caution">
    <text evidence="1">The sequence shown here is derived from an EMBL/GenBank/DDBJ whole genome shotgun (WGS) entry which is preliminary data.</text>
</comment>
<feature type="non-terminal residue" evidence="1">
    <location>
        <position position="47"/>
    </location>
</feature>
<sequence>MFFSTKARYGLRAMVELATHYGKGALQLREVARRQGVSEKYLEHLFR</sequence>
<dbReference type="AlphaFoldDB" id="A0A7C0YCX4"/>
<name>A0A7C0YCX4_9BACT</name>
<organism evidence="1">
    <name type="scientific">Thermosulfidibacter takaii</name>
    <dbReference type="NCBI Taxonomy" id="412593"/>
    <lineage>
        <taxon>Bacteria</taxon>
        <taxon>Pseudomonadati</taxon>
        <taxon>Thermosulfidibacterota</taxon>
        <taxon>Thermosulfidibacteria</taxon>
        <taxon>Thermosulfidibacterales</taxon>
        <taxon>Thermosulfidibacteraceae</taxon>
    </lineage>
</organism>
<evidence type="ECO:0000313" key="1">
    <source>
        <dbReference type="EMBL" id="HDD52560.1"/>
    </source>
</evidence>
<dbReference type="InterPro" id="IPR000944">
    <property type="entry name" value="Tscrpt_reg_Rrf2"/>
</dbReference>
<reference evidence="1" key="1">
    <citation type="journal article" date="2020" name="mSystems">
        <title>Genome- and Community-Level Interaction Insights into Carbon Utilization and Element Cycling Functions of Hydrothermarchaeota in Hydrothermal Sediment.</title>
        <authorList>
            <person name="Zhou Z."/>
            <person name="Liu Y."/>
            <person name="Xu W."/>
            <person name="Pan J."/>
            <person name="Luo Z.H."/>
            <person name="Li M."/>
        </authorList>
    </citation>
    <scope>NUCLEOTIDE SEQUENCE [LARGE SCALE GENOMIC DNA]</scope>
    <source>
        <strain evidence="1">HyVt-115</strain>
    </source>
</reference>
<gene>
    <name evidence="1" type="ORF">ENF32_00630</name>
</gene>
<protein>
    <submittedName>
        <fullName evidence="1">Rrf2 family transcriptional regulator</fullName>
    </submittedName>
</protein>
<dbReference type="Pfam" id="PF02082">
    <property type="entry name" value="Rrf2"/>
    <property type="match status" value="1"/>
</dbReference>
<proteinExistence type="predicted"/>
<dbReference type="SUPFAM" id="SSF46785">
    <property type="entry name" value="Winged helix' DNA-binding domain"/>
    <property type="match status" value="1"/>
</dbReference>
<dbReference type="InterPro" id="IPR036390">
    <property type="entry name" value="WH_DNA-bd_sf"/>
</dbReference>
<dbReference type="InterPro" id="IPR036388">
    <property type="entry name" value="WH-like_DNA-bd_sf"/>
</dbReference>